<proteinExistence type="predicted"/>
<dbReference type="Pfam" id="PF14016">
    <property type="entry name" value="DUF4232"/>
    <property type="match status" value="1"/>
</dbReference>
<evidence type="ECO:0000313" key="4">
    <source>
        <dbReference type="EMBL" id="MDT0343132.1"/>
    </source>
</evidence>
<feature type="compositionally biased region" description="Acidic residues" evidence="1">
    <location>
        <begin position="63"/>
        <end position="93"/>
    </location>
</feature>
<evidence type="ECO:0000256" key="1">
    <source>
        <dbReference type="SAM" id="MobiDB-lite"/>
    </source>
</evidence>
<name>A0ABU2MND3_9ACTN</name>
<dbReference type="InterPro" id="IPR025326">
    <property type="entry name" value="DUF4232"/>
</dbReference>
<feature type="domain" description="DUF4232" evidence="3">
    <location>
        <begin position="114"/>
        <end position="237"/>
    </location>
</feature>
<dbReference type="Proteomes" id="UP001183246">
    <property type="component" value="Unassembled WGS sequence"/>
</dbReference>
<reference evidence="5" key="1">
    <citation type="submission" date="2023-07" db="EMBL/GenBank/DDBJ databases">
        <title>30 novel species of actinomycetes from the DSMZ collection.</title>
        <authorList>
            <person name="Nouioui I."/>
        </authorList>
    </citation>
    <scope>NUCLEOTIDE SEQUENCE [LARGE SCALE GENOMIC DNA]</scope>
    <source>
        <strain evidence="5">DSM 44938</strain>
    </source>
</reference>
<keyword evidence="5" id="KW-1185">Reference proteome</keyword>
<evidence type="ECO:0000259" key="3">
    <source>
        <dbReference type="Pfam" id="PF14016"/>
    </source>
</evidence>
<evidence type="ECO:0000313" key="5">
    <source>
        <dbReference type="Proteomes" id="UP001183246"/>
    </source>
</evidence>
<gene>
    <name evidence="4" type="ORF">RM590_10965</name>
</gene>
<organism evidence="4 5">
    <name type="scientific">Streptomyces litchfieldiae</name>
    <dbReference type="NCBI Taxonomy" id="3075543"/>
    <lineage>
        <taxon>Bacteria</taxon>
        <taxon>Bacillati</taxon>
        <taxon>Actinomycetota</taxon>
        <taxon>Actinomycetes</taxon>
        <taxon>Kitasatosporales</taxon>
        <taxon>Streptomycetaceae</taxon>
        <taxon>Streptomyces</taxon>
    </lineage>
</organism>
<accession>A0ABU2MND3</accession>
<dbReference type="EMBL" id="JAVREL010000005">
    <property type="protein sequence ID" value="MDT0343132.1"/>
    <property type="molecule type" value="Genomic_DNA"/>
</dbReference>
<dbReference type="PROSITE" id="PS51257">
    <property type="entry name" value="PROKAR_LIPOPROTEIN"/>
    <property type="match status" value="1"/>
</dbReference>
<sequence>MTSFSFRRRTSTAVAAAALAALSLTACQDDEPARGAQDSASQAPDATQDEGQETSTAGGAGDEPTDADTEDTDTEDTGAEDTGAEDTETEDTDTGQQGTTEGGAGTTEEDAVPCDGSDTDLTVTAVERPINHLLLTVTNTGSETCFAWYGPYLRFGDAHSPAPWITESAPQAVTAIAPGESAYAAVVLSGDEAEGYTATSLGVQFSGADQSAVGDMEDVPLPGGEAYVDADLSVTYWLPAPDDALVW</sequence>
<feature type="signal peptide" evidence="2">
    <location>
        <begin position="1"/>
        <end position="28"/>
    </location>
</feature>
<protein>
    <submittedName>
        <fullName evidence="4">DUF4232 domain-containing protein</fullName>
    </submittedName>
</protein>
<evidence type="ECO:0000256" key="2">
    <source>
        <dbReference type="SAM" id="SignalP"/>
    </source>
</evidence>
<keyword evidence="2" id="KW-0732">Signal</keyword>
<feature type="chain" id="PRO_5047415176" evidence="2">
    <location>
        <begin position="29"/>
        <end position="247"/>
    </location>
</feature>
<dbReference type="RefSeq" id="WP_311704271.1">
    <property type="nucleotide sequence ID" value="NZ_JAVREL010000005.1"/>
</dbReference>
<feature type="region of interest" description="Disordered" evidence="1">
    <location>
        <begin position="29"/>
        <end position="119"/>
    </location>
</feature>
<comment type="caution">
    <text evidence="4">The sequence shown here is derived from an EMBL/GenBank/DDBJ whole genome shotgun (WGS) entry which is preliminary data.</text>
</comment>